<dbReference type="OrthoDB" id="4493237at2759"/>
<organism evidence="2 3">
    <name type="scientific">Penicillium canariense</name>
    <dbReference type="NCBI Taxonomy" id="189055"/>
    <lineage>
        <taxon>Eukaryota</taxon>
        <taxon>Fungi</taxon>
        <taxon>Dikarya</taxon>
        <taxon>Ascomycota</taxon>
        <taxon>Pezizomycotina</taxon>
        <taxon>Eurotiomycetes</taxon>
        <taxon>Eurotiomycetidae</taxon>
        <taxon>Eurotiales</taxon>
        <taxon>Aspergillaceae</taxon>
        <taxon>Penicillium</taxon>
    </lineage>
</organism>
<protein>
    <submittedName>
        <fullName evidence="2">Uncharacterized protein</fullName>
    </submittedName>
</protein>
<accession>A0A9W9LV34</accession>
<evidence type="ECO:0000313" key="3">
    <source>
        <dbReference type="Proteomes" id="UP001149163"/>
    </source>
</evidence>
<feature type="compositionally biased region" description="Low complexity" evidence="1">
    <location>
        <begin position="307"/>
        <end position="323"/>
    </location>
</feature>
<feature type="region of interest" description="Disordered" evidence="1">
    <location>
        <begin position="1"/>
        <end position="94"/>
    </location>
</feature>
<reference evidence="2" key="1">
    <citation type="submission" date="2022-11" db="EMBL/GenBank/DDBJ databases">
        <authorList>
            <person name="Petersen C."/>
        </authorList>
    </citation>
    <scope>NUCLEOTIDE SEQUENCE</scope>
    <source>
        <strain evidence="2">IBT 26290</strain>
    </source>
</reference>
<evidence type="ECO:0000313" key="2">
    <source>
        <dbReference type="EMBL" id="KAJ5177200.1"/>
    </source>
</evidence>
<proteinExistence type="predicted"/>
<comment type="caution">
    <text evidence="2">The sequence shown here is derived from an EMBL/GenBank/DDBJ whole genome shotgun (WGS) entry which is preliminary data.</text>
</comment>
<name>A0A9W9LV34_9EURO</name>
<feature type="compositionally biased region" description="Polar residues" evidence="1">
    <location>
        <begin position="378"/>
        <end position="388"/>
    </location>
</feature>
<feature type="compositionally biased region" description="Polar residues" evidence="1">
    <location>
        <begin position="243"/>
        <end position="252"/>
    </location>
</feature>
<dbReference type="AlphaFoldDB" id="A0A9W9LV34"/>
<feature type="compositionally biased region" description="Polar residues" evidence="1">
    <location>
        <begin position="280"/>
        <end position="293"/>
    </location>
</feature>
<evidence type="ECO:0000256" key="1">
    <source>
        <dbReference type="SAM" id="MobiDB-lite"/>
    </source>
</evidence>
<sequence>MYEPTTALSLHRLSRQSLQKRYESDEEDVSESDAGGHDFVPSLAGSRRAGTFDSDLSADENSHVDPDSDREEQLLAPYRGAKRQRPLSMDTVKRSSDVSFVEDAYVFDPEDGMVLELPSPDSPAPLASSLFLQPTIYVSPNTPLINNARSRSSSLSSTFSVENAEIQSKNARSRPSRSRTRGNPRDRESRIFGGRFENGLQVPRLTEIQSSAPRDNESAESTSDDASTSTTFAMPSIKDSTPGALQSATINRVSEIPVVPYLPPSPRMRPQSVYRPRPRTSGSEKTLPSMTTSRPRHPTEADRRPPSIRSSSNSSMPSYTSRPASPFPSDLGYIPDHYSDGGSFLSRTCSPVSCASSPPTSYQPQPQPQPPTRGHGGSKSSVSHTLAQRSPMMRRMTRKHGASSSIHSTSSLRSEMDTISSNSAGFVAPDAALSSPMPLIAMNYDSHVVRKPSQRRHARHNSAAPGGRKFMGLKLGKKTFTKF</sequence>
<feature type="compositionally biased region" description="Low complexity" evidence="1">
    <location>
        <begin position="403"/>
        <end position="412"/>
    </location>
</feature>
<keyword evidence="3" id="KW-1185">Reference proteome</keyword>
<gene>
    <name evidence="2" type="ORF">N7482_003077</name>
</gene>
<feature type="region of interest" description="Disordered" evidence="1">
    <location>
        <begin position="156"/>
        <end position="333"/>
    </location>
</feature>
<reference evidence="2" key="2">
    <citation type="journal article" date="2023" name="IMA Fungus">
        <title>Comparative genomic study of the Penicillium genus elucidates a diverse pangenome and 15 lateral gene transfer events.</title>
        <authorList>
            <person name="Petersen C."/>
            <person name="Sorensen T."/>
            <person name="Nielsen M.R."/>
            <person name="Sondergaard T.E."/>
            <person name="Sorensen J.L."/>
            <person name="Fitzpatrick D.A."/>
            <person name="Frisvad J.C."/>
            <person name="Nielsen K.L."/>
        </authorList>
    </citation>
    <scope>NUCLEOTIDE SEQUENCE</scope>
    <source>
        <strain evidence="2">IBT 26290</strain>
    </source>
</reference>
<dbReference type="Proteomes" id="UP001149163">
    <property type="component" value="Unassembled WGS sequence"/>
</dbReference>
<feature type="compositionally biased region" description="Basic residues" evidence="1">
    <location>
        <begin position="171"/>
        <end position="182"/>
    </location>
</feature>
<dbReference type="GeneID" id="81424378"/>
<feature type="compositionally biased region" description="Basic and acidic residues" evidence="1">
    <location>
        <begin position="60"/>
        <end position="73"/>
    </location>
</feature>
<feature type="region of interest" description="Disordered" evidence="1">
    <location>
        <begin position="349"/>
        <end position="412"/>
    </location>
</feature>
<dbReference type="EMBL" id="JAPQKN010000001">
    <property type="protein sequence ID" value="KAJ5177200.1"/>
    <property type="molecule type" value="Genomic_DNA"/>
</dbReference>
<dbReference type="RefSeq" id="XP_056548808.1">
    <property type="nucleotide sequence ID" value="XM_056685202.1"/>
</dbReference>
<feature type="compositionally biased region" description="Low complexity" evidence="1">
    <location>
        <begin position="219"/>
        <end position="231"/>
    </location>
</feature>
<feature type="compositionally biased region" description="Low complexity" evidence="1">
    <location>
        <begin position="8"/>
        <end position="19"/>
    </location>
</feature>